<feature type="signal peptide" evidence="1">
    <location>
        <begin position="1"/>
        <end position="22"/>
    </location>
</feature>
<keyword evidence="1" id="KW-0732">Signal</keyword>
<evidence type="ECO:0000256" key="1">
    <source>
        <dbReference type="SAM" id="SignalP"/>
    </source>
</evidence>
<organism evidence="2 3">
    <name type="scientific">Pseudomonas fluorescens</name>
    <dbReference type="NCBI Taxonomy" id="294"/>
    <lineage>
        <taxon>Bacteria</taxon>
        <taxon>Pseudomonadati</taxon>
        <taxon>Pseudomonadota</taxon>
        <taxon>Gammaproteobacteria</taxon>
        <taxon>Pseudomonadales</taxon>
        <taxon>Pseudomonadaceae</taxon>
        <taxon>Pseudomonas</taxon>
    </lineage>
</organism>
<proteinExistence type="predicted"/>
<evidence type="ECO:0000313" key="2">
    <source>
        <dbReference type="EMBL" id="AMZ72293.1"/>
    </source>
</evidence>
<accession>A0A165ZBZ7</accession>
<dbReference type="RefSeq" id="WP_063322670.1">
    <property type="nucleotide sequence ID" value="NZ_CP015225.1"/>
</dbReference>
<dbReference type="AlphaFoldDB" id="A0A165ZBZ7"/>
<dbReference type="Proteomes" id="UP000076083">
    <property type="component" value="Chromosome"/>
</dbReference>
<reference evidence="3" key="1">
    <citation type="submission" date="2016-04" db="EMBL/GenBank/DDBJ databases">
        <authorList>
            <person name="Ray J."/>
            <person name="Price M."/>
            <person name="Deutschbauer A."/>
        </authorList>
    </citation>
    <scope>NUCLEOTIDE SEQUENCE [LARGE SCALE GENOMIC DNA]</scope>
    <source>
        <strain evidence="3">FW300-N2E2</strain>
    </source>
</reference>
<reference evidence="2 3" key="2">
    <citation type="journal article" date="2018" name="Nature">
        <title>Mutant phenotypes for thousands of bacterial genes of unknown function.</title>
        <authorList>
            <person name="Price M.N."/>
            <person name="Wetmore K.M."/>
            <person name="Waters R.J."/>
            <person name="Callaghan M."/>
            <person name="Ray J."/>
            <person name="Liu H."/>
            <person name="Kuehl J.V."/>
            <person name="Melnyk R.A."/>
            <person name="Lamson J.S."/>
            <person name="Suh Y."/>
            <person name="Carlson H.K."/>
            <person name="Esquivel Z."/>
            <person name="Sadeeshkumar H."/>
            <person name="Chakraborty R."/>
            <person name="Zane G.M."/>
            <person name="Rubin B.E."/>
            <person name="Wall J.D."/>
            <person name="Visel A."/>
            <person name="Bristow J."/>
            <person name="Blow M.J."/>
            <person name="Arkin A.P."/>
            <person name="Deutschbauer A.M."/>
        </authorList>
    </citation>
    <scope>NUCLEOTIDE SEQUENCE [LARGE SCALE GENOMIC DNA]</scope>
    <source>
        <strain evidence="2 3">FW300-N2E2</strain>
    </source>
</reference>
<dbReference type="EMBL" id="CP015225">
    <property type="protein sequence ID" value="AMZ72293.1"/>
    <property type="molecule type" value="Genomic_DNA"/>
</dbReference>
<evidence type="ECO:0000313" key="3">
    <source>
        <dbReference type="Proteomes" id="UP000076083"/>
    </source>
</evidence>
<protein>
    <submittedName>
        <fullName evidence="2">Uncharacterized protein</fullName>
    </submittedName>
</protein>
<name>A0A165ZBZ7_PSEFL</name>
<feature type="chain" id="PRO_5007869923" evidence="1">
    <location>
        <begin position="23"/>
        <end position="122"/>
    </location>
</feature>
<sequence>MKKTQRFMFITLGMTAALQCMAADIHFSSASDFTEIDLNLKRADGIDLRNVTLKVALAPDAQRRLARVTREEMNKPLRLYINGVLVSTATIKGVIESPEVVIGVPREVASSLIPTLLEPSAP</sequence>
<gene>
    <name evidence="2" type="ORF">TK06_14695</name>
</gene>